<dbReference type="SMART" id="SM00388">
    <property type="entry name" value="HisKA"/>
    <property type="match status" value="1"/>
</dbReference>
<evidence type="ECO:0000256" key="2">
    <source>
        <dbReference type="ARBA" id="ARBA00004429"/>
    </source>
</evidence>
<evidence type="ECO:0000256" key="6">
    <source>
        <dbReference type="ARBA" id="ARBA00022777"/>
    </source>
</evidence>
<dbReference type="KEGG" id="plue:EWM63_07035"/>
<dbReference type="Pfam" id="PF00512">
    <property type="entry name" value="HisKA"/>
    <property type="match status" value="1"/>
</dbReference>
<dbReference type="PANTHER" id="PTHR43711:SF1">
    <property type="entry name" value="HISTIDINE KINASE 1"/>
    <property type="match status" value="1"/>
</dbReference>
<keyword evidence="7" id="KW-0902">Two-component regulatory system</keyword>
<dbReference type="AlphaFoldDB" id="A0A4P6KVQ5"/>
<comment type="catalytic activity">
    <reaction evidence="1">
        <text>ATP + protein L-histidine = ADP + protein N-phospho-L-histidine.</text>
        <dbReference type="EC" id="2.7.13.3"/>
    </reaction>
</comment>
<gene>
    <name evidence="9" type="ORF">EWM63_07035</name>
</gene>
<dbReference type="InterPro" id="IPR036097">
    <property type="entry name" value="HisK_dim/P_sf"/>
</dbReference>
<proteinExistence type="predicted"/>
<protein>
    <recommendedName>
        <fullName evidence="3">histidine kinase</fullName>
        <ecNumber evidence="3">2.7.13.3</ecNumber>
    </recommendedName>
</protein>
<dbReference type="PRINTS" id="PR00344">
    <property type="entry name" value="BCTRLSENSOR"/>
</dbReference>
<dbReference type="InterPro" id="IPR003594">
    <property type="entry name" value="HATPase_dom"/>
</dbReference>
<comment type="subcellular location">
    <subcellularLocation>
        <location evidence="2">Cell inner membrane</location>
        <topology evidence="2">Multi-pass membrane protein</topology>
    </subcellularLocation>
</comment>
<keyword evidence="6 9" id="KW-0418">Kinase</keyword>
<name>A0A4P6KVQ5_9BURK</name>
<dbReference type="SUPFAM" id="SSF55874">
    <property type="entry name" value="ATPase domain of HSP90 chaperone/DNA topoisomerase II/histidine kinase"/>
    <property type="match status" value="1"/>
</dbReference>
<dbReference type="SUPFAM" id="SSF47384">
    <property type="entry name" value="Homodimeric domain of signal transducing histidine kinase"/>
    <property type="match status" value="1"/>
</dbReference>
<keyword evidence="10" id="KW-1185">Reference proteome</keyword>
<dbReference type="PROSITE" id="PS50109">
    <property type="entry name" value="HIS_KIN"/>
    <property type="match status" value="1"/>
</dbReference>
<keyword evidence="5" id="KW-0808">Transferase</keyword>
<dbReference type="GO" id="GO:0000155">
    <property type="term" value="F:phosphorelay sensor kinase activity"/>
    <property type="evidence" value="ECO:0007669"/>
    <property type="project" value="InterPro"/>
</dbReference>
<dbReference type="GO" id="GO:0005886">
    <property type="term" value="C:plasma membrane"/>
    <property type="evidence" value="ECO:0007669"/>
    <property type="project" value="UniProtKB-SubCell"/>
</dbReference>
<evidence type="ECO:0000256" key="1">
    <source>
        <dbReference type="ARBA" id="ARBA00000085"/>
    </source>
</evidence>
<keyword evidence="4" id="KW-0597">Phosphoprotein</keyword>
<dbReference type="FunFam" id="3.30.565.10:FF:000006">
    <property type="entry name" value="Sensor histidine kinase WalK"/>
    <property type="match status" value="1"/>
</dbReference>
<dbReference type="Gene3D" id="3.30.565.10">
    <property type="entry name" value="Histidine kinase-like ATPase, C-terminal domain"/>
    <property type="match status" value="1"/>
</dbReference>
<dbReference type="InterPro" id="IPR005467">
    <property type="entry name" value="His_kinase_dom"/>
</dbReference>
<dbReference type="InterPro" id="IPR003661">
    <property type="entry name" value="HisK_dim/P_dom"/>
</dbReference>
<evidence type="ECO:0000256" key="3">
    <source>
        <dbReference type="ARBA" id="ARBA00012438"/>
    </source>
</evidence>
<dbReference type="Pfam" id="PF02518">
    <property type="entry name" value="HATPase_c"/>
    <property type="match status" value="1"/>
</dbReference>
<feature type="domain" description="Histidine kinase" evidence="8">
    <location>
        <begin position="225"/>
        <end position="443"/>
    </location>
</feature>
<organism evidence="9 10">
    <name type="scientific">Pseudoduganella lutea</name>
    <dbReference type="NCBI Taxonomy" id="321985"/>
    <lineage>
        <taxon>Bacteria</taxon>
        <taxon>Pseudomonadati</taxon>
        <taxon>Pseudomonadota</taxon>
        <taxon>Betaproteobacteria</taxon>
        <taxon>Burkholderiales</taxon>
        <taxon>Oxalobacteraceae</taxon>
        <taxon>Telluria group</taxon>
        <taxon>Pseudoduganella</taxon>
    </lineage>
</organism>
<dbReference type="Gene3D" id="1.10.287.130">
    <property type="match status" value="1"/>
</dbReference>
<dbReference type="CDD" id="cd00082">
    <property type="entry name" value="HisKA"/>
    <property type="match status" value="1"/>
</dbReference>
<dbReference type="InterPro" id="IPR050736">
    <property type="entry name" value="Sensor_HK_Regulatory"/>
</dbReference>
<dbReference type="InterPro" id="IPR004358">
    <property type="entry name" value="Sig_transdc_His_kin-like_C"/>
</dbReference>
<accession>A0A4P6KVQ5</accession>
<evidence type="ECO:0000313" key="10">
    <source>
        <dbReference type="Proteomes" id="UP000290637"/>
    </source>
</evidence>
<evidence type="ECO:0000256" key="4">
    <source>
        <dbReference type="ARBA" id="ARBA00022553"/>
    </source>
</evidence>
<dbReference type="InterPro" id="IPR036890">
    <property type="entry name" value="HATPase_C_sf"/>
</dbReference>
<dbReference type="EMBL" id="CP035913">
    <property type="protein sequence ID" value="QBE62755.1"/>
    <property type="molecule type" value="Genomic_DNA"/>
</dbReference>
<evidence type="ECO:0000256" key="7">
    <source>
        <dbReference type="ARBA" id="ARBA00023012"/>
    </source>
</evidence>
<dbReference type="EC" id="2.7.13.3" evidence="3"/>
<evidence type="ECO:0000259" key="8">
    <source>
        <dbReference type="PROSITE" id="PS50109"/>
    </source>
</evidence>
<dbReference type="Proteomes" id="UP000290637">
    <property type="component" value="Chromosome"/>
</dbReference>
<reference evidence="9 10" key="1">
    <citation type="submission" date="2019-02" db="EMBL/GenBank/DDBJ databases">
        <title>Draft Genome Sequences of Six Type Strains of the Genus Massilia.</title>
        <authorList>
            <person name="Miess H."/>
            <person name="Frediansyhah A."/>
            <person name="Gross H."/>
        </authorList>
    </citation>
    <scope>NUCLEOTIDE SEQUENCE [LARGE SCALE GENOMIC DNA]</scope>
    <source>
        <strain evidence="9 10">DSM 17473</strain>
    </source>
</reference>
<dbReference type="CDD" id="cd00075">
    <property type="entry name" value="HATPase"/>
    <property type="match status" value="1"/>
</dbReference>
<dbReference type="SMART" id="SM00387">
    <property type="entry name" value="HATPase_c"/>
    <property type="match status" value="1"/>
</dbReference>
<dbReference type="OrthoDB" id="9768069at2"/>
<dbReference type="PANTHER" id="PTHR43711">
    <property type="entry name" value="TWO-COMPONENT HISTIDINE KINASE"/>
    <property type="match status" value="1"/>
</dbReference>
<evidence type="ECO:0000256" key="5">
    <source>
        <dbReference type="ARBA" id="ARBA00022679"/>
    </source>
</evidence>
<evidence type="ECO:0000313" key="9">
    <source>
        <dbReference type="EMBL" id="QBE62755.1"/>
    </source>
</evidence>
<sequence length="445" mass="47298">MQRSTSFLRLAVAKPASLLMLTVQLINEFDVFSARQRALQVAAICGFSSLNQVRLGTIVSDIVRSVVSSGAAGTLQFSLGGAMPSTRLGISIATGASNPLDRSALAEPLRLANDWADTIDYDQADGAIVMWRQCPASSSLTKDSFATGLAKVDASSADIRRGSSLRQDTLHQKIAGLTADNSVLTARADILERQARQFAERQWSNEVRYAAAVKADAQKGEFLAVLAHELRSPLSAANGAAELLINASHLDAAQIANIGRLIKRQVGYMSRLAEDLLDVSRFERGTIALGREVVDLGQVTESAIEQVGALIAAKVQAVRMVACADAVVVGDRTRLTQVMSNLLSNASRYSPSGSEIRIRLAIDGEHAVVEVADDGIGIDPQLIPTMFDLYVQADLTVAARDSGLGLGLALVKRLVEAHAGTVSARSDGKDAGSTFSVRLLRHRGP</sequence>